<proteinExistence type="predicted"/>
<name>A0A9D4LIW9_DREPO</name>
<protein>
    <submittedName>
        <fullName evidence="2">Uncharacterized protein</fullName>
    </submittedName>
</protein>
<dbReference type="Proteomes" id="UP000828390">
    <property type="component" value="Unassembled WGS sequence"/>
</dbReference>
<feature type="region of interest" description="Disordered" evidence="1">
    <location>
        <begin position="1"/>
        <end position="104"/>
    </location>
</feature>
<gene>
    <name evidence="2" type="ORF">DPMN_102123</name>
</gene>
<dbReference type="AlphaFoldDB" id="A0A9D4LIW9"/>
<accession>A0A9D4LIW9</accession>
<feature type="compositionally biased region" description="Polar residues" evidence="1">
    <location>
        <begin position="59"/>
        <end position="77"/>
    </location>
</feature>
<evidence type="ECO:0000256" key="1">
    <source>
        <dbReference type="SAM" id="MobiDB-lite"/>
    </source>
</evidence>
<dbReference type="EMBL" id="JAIWYP010000003">
    <property type="protein sequence ID" value="KAH3859403.1"/>
    <property type="molecule type" value="Genomic_DNA"/>
</dbReference>
<sequence length="104" mass="11914">MTGAASEREKQSPTEPHHNTSLWDRDGVHFARDQTEHVYNHSEIEPNSDEIDKNEVPHESTQVSESQLHTDLYENTGQSRCDQRDQSDDDNYDTISDENDGPSE</sequence>
<organism evidence="2 3">
    <name type="scientific">Dreissena polymorpha</name>
    <name type="common">Zebra mussel</name>
    <name type="synonym">Mytilus polymorpha</name>
    <dbReference type="NCBI Taxonomy" id="45954"/>
    <lineage>
        <taxon>Eukaryota</taxon>
        <taxon>Metazoa</taxon>
        <taxon>Spiralia</taxon>
        <taxon>Lophotrochozoa</taxon>
        <taxon>Mollusca</taxon>
        <taxon>Bivalvia</taxon>
        <taxon>Autobranchia</taxon>
        <taxon>Heteroconchia</taxon>
        <taxon>Euheterodonta</taxon>
        <taxon>Imparidentia</taxon>
        <taxon>Neoheterodontei</taxon>
        <taxon>Myida</taxon>
        <taxon>Dreissenoidea</taxon>
        <taxon>Dreissenidae</taxon>
        <taxon>Dreissena</taxon>
    </lineage>
</organism>
<comment type="caution">
    <text evidence="2">The sequence shown here is derived from an EMBL/GenBank/DDBJ whole genome shotgun (WGS) entry which is preliminary data.</text>
</comment>
<reference evidence="2" key="2">
    <citation type="submission" date="2020-11" db="EMBL/GenBank/DDBJ databases">
        <authorList>
            <person name="McCartney M.A."/>
            <person name="Auch B."/>
            <person name="Kono T."/>
            <person name="Mallez S."/>
            <person name="Becker A."/>
            <person name="Gohl D.M."/>
            <person name="Silverstein K.A.T."/>
            <person name="Koren S."/>
            <person name="Bechman K.B."/>
            <person name="Herman A."/>
            <person name="Abrahante J.E."/>
            <person name="Garbe J."/>
        </authorList>
    </citation>
    <scope>NUCLEOTIDE SEQUENCE</scope>
    <source>
        <strain evidence="2">Duluth1</strain>
        <tissue evidence="2">Whole animal</tissue>
    </source>
</reference>
<evidence type="ECO:0000313" key="3">
    <source>
        <dbReference type="Proteomes" id="UP000828390"/>
    </source>
</evidence>
<evidence type="ECO:0000313" key="2">
    <source>
        <dbReference type="EMBL" id="KAH3859403.1"/>
    </source>
</evidence>
<reference evidence="2" key="1">
    <citation type="journal article" date="2019" name="bioRxiv">
        <title>The Genome of the Zebra Mussel, Dreissena polymorpha: A Resource for Invasive Species Research.</title>
        <authorList>
            <person name="McCartney M.A."/>
            <person name="Auch B."/>
            <person name="Kono T."/>
            <person name="Mallez S."/>
            <person name="Zhang Y."/>
            <person name="Obille A."/>
            <person name="Becker A."/>
            <person name="Abrahante J.E."/>
            <person name="Garbe J."/>
            <person name="Badalamenti J.P."/>
            <person name="Herman A."/>
            <person name="Mangelson H."/>
            <person name="Liachko I."/>
            <person name="Sullivan S."/>
            <person name="Sone E.D."/>
            <person name="Koren S."/>
            <person name="Silverstein K.A.T."/>
            <person name="Beckman K.B."/>
            <person name="Gohl D.M."/>
        </authorList>
    </citation>
    <scope>NUCLEOTIDE SEQUENCE</scope>
    <source>
        <strain evidence="2">Duluth1</strain>
        <tissue evidence="2">Whole animal</tissue>
    </source>
</reference>
<feature type="compositionally biased region" description="Basic and acidic residues" evidence="1">
    <location>
        <begin position="1"/>
        <end position="58"/>
    </location>
</feature>
<keyword evidence="3" id="KW-1185">Reference proteome</keyword>
<feature type="compositionally biased region" description="Acidic residues" evidence="1">
    <location>
        <begin position="87"/>
        <end position="104"/>
    </location>
</feature>